<gene>
    <name evidence="13" type="ORF">UFOPK2292_00219</name>
    <name evidence="14" type="ORF">UFOPK2855_00329</name>
</gene>
<dbReference type="InterPro" id="IPR050515">
    <property type="entry name" value="Beta-lactam/transpept"/>
</dbReference>
<dbReference type="GO" id="GO:0005886">
    <property type="term" value="C:plasma membrane"/>
    <property type="evidence" value="ECO:0007669"/>
    <property type="project" value="UniProtKB-SubCell"/>
</dbReference>
<protein>
    <submittedName>
        <fullName evidence="14">Unannotated protein</fullName>
    </submittedName>
</protein>
<dbReference type="EMBL" id="CAEZWU010000019">
    <property type="protein sequence ID" value="CAB4660306.1"/>
    <property type="molecule type" value="Genomic_DNA"/>
</dbReference>
<evidence type="ECO:0000256" key="7">
    <source>
        <dbReference type="ARBA" id="ARBA00022989"/>
    </source>
</evidence>
<evidence type="ECO:0000256" key="4">
    <source>
        <dbReference type="ARBA" id="ARBA00022692"/>
    </source>
</evidence>
<dbReference type="GO" id="GO:0008360">
    <property type="term" value="P:regulation of cell shape"/>
    <property type="evidence" value="ECO:0007669"/>
    <property type="project" value="UniProtKB-KW"/>
</dbReference>
<accession>A0A6J6U693</accession>
<evidence type="ECO:0000259" key="12">
    <source>
        <dbReference type="Pfam" id="PF03717"/>
    </source>
</evidence>
<dbReference type="InterPro" id="IPR012338">
    <property type="entry name" value="Beta-lactam/transpept-like"/>
</dbReference>
<evidence type="ECO:0000313" key="13">
    <source>
        <dbReference type="EMBL" id="CAB4660306.1"/>
    </source>
</evidence>
<evidence type="ECO:0000256" key="9">
    <source>
        <dbReference type="ARBA" id="ARBA00023316"/>
    </source>
</evidence>
<keyword evidence="8 10" id="KW-0472">Membrane</keyword>
<dbReference type="GO" id="GO:0071555">
    <property type="term" value="P:cell wall organization"/>
    <property type="evidence" value="ECO:0007669"/>
    <property type="project" value="UniProtKB-KW"/>
</dbReference>
<organism evidence="14">
    <name type="scientific">freshwater metagenome</name>
    <dbReference type="NCBI Taxonomy" id="449393"/>
    <lineage>
        <taxon>unclassified sequences</taxon>
        <taxon>metagenomes</taxon>
        <taxon>ecological metagenomes</taxon>
    </lineage>
</organism>
<dbReference type="GO" id="GO:0009252">
    <property type="term" value="P:peptidoglycan biosynthetic process"/>
    <property type="evidence" value="ECO:0007669"/>
    <property type="project" value="UniProtKB-KW"/>
</dbReference>
<dbReference type="Pfam" id="PF00905">
    <property type="entry name" value="Transpeptidase"/>
    <property type="match status" value="1"/>
</dbReference>
<evidence type="ECO:0000256" key="10">
    <source>
        <dbReference type="SAM" id="Phobius"/>
    </source>
</evidence>
<dbReference type="PANTHER" id="PTHR30627:SF2">
    <property type="entry name" value="PEPTIDOGLYCAN D,D-TRANSPEPTIDASE MRDA"/>
    <property type="match status" value="1"/>
</dbReference>
<name>A0A6J6U693_9ZZZZ</name>
<dbReference type="Pfam" id="PF03717">
    <property type="entry name" value="PBP_dimer"/>
    <property type="match status" value="1"/>
</dbReference>
<dbReference type="GO" id="GO:0008658">
    <property type="term" value="F:penicillin binding"/>
    <property type="evidence" value="ECO:0007669"/>
    <property type="project" value="InterPro"/>
</dbReference>
<dbReference type="EMBL" id="CAEZZK010000041">
    <property type="protein sequence ID" value="CAB4754554.1"/>
    <property type="molecule type" value="Genomic_DNA"/>
</dbReference>
<evidence type="ECO:0000256" key="2">
    <source>
        <dbReference type="ARBA" id="ARBA00004236"/>
    </source>
</evidence>
<keyword evidence="6" id="KW-0573">Peptidoglycan synthesis</keyword>
<dbReference type="InterPro" id="IPR005311">
    <property type="entry name" value="PBP_dimer"/>
</dbReference>
<evidence type="ECO:0000256" key="5">
    <source>
        <dbReference type="ARBA" id="ARBA00022960"/>
    </source>
</evidence>
<dbReference type="SUPFAM" id="SSF56601">
    <property type="entry name" value="beta-lactamase/transpeptidase-like"/>
    <property type="match status" value="1"/>
</dbReference>
<evidence type="ECO:0000256" key="3">
    <source>
        <dbReference type="ARBA" id="ARBA00022475"/>
    </source>
</evidence>
<dbReference type="GO" id="GO:0071972">
    <property type="term" value="F:peptidoglycan L,D-transpeptidase activity"/>
    <property type="evidence" value="ECO:0007669"/>
    <property type="project" value="TreeGrafter"/>
</dbReference>
<evidence type="ECO:0000259" key="11">
    <source>
        <dbReference type="Pfam" id="PF00905"/>
    </source>
</evidence>
<dbReference type="PANTHER" id="PTHR30627">
    <property type="entry name" value="PEPTIDOGLYCAN D,D-TRANSPEPTIDASE"/>
    <property type="match status" value="1"/>
</dbReference>
<dbReference type="InterPro" id="IPR001460">
    <property type="entry name" value="PCN-bd_Tpept"/>
</dbReference>
<feature type="transmembrane region" description="Helical" evidence="10">
    <location>
        <begin position="12"/>
        <end position="33"/>
    </location>
</feature>
<sequence>MSMQNFGRAPKRLMILGFVGIAFFSILGARLWFLQAVASRDVEVIIGKVRSRTINLLPERGRIFDSAGRVIADNRRTLVVTIDHSVVRKSAQRNELAQRLSGPLNVPVEVLIKRMLDERYGPFEAIPLREGVSEELALYLMERVEDYPGIYVREEWRRNYPYGALGGHILGYMGAILKDDLLYYKSIGYDPNERVGQYGVEQTYEPQLRGTPGYVRYEVDAVGTILKLVERVEPVTGNDLQLSIDLDVQQFAEQALETQLLVRRRVEAGQVKMPDGTPDPRYDEINYYKAPAGSVVVMNHNNGRVIAMASYPRFDLRWFDGGLPKDKFSQLFPRTDDPDLSILVNRAISGRYNVGSTFKPLVAYAALASGQLPNGDQYTFDDRGTYKLESIPEERCQDGVKCVFRNAICLSTGLPCRYGKVNVESAIAVSSDTFFYKIGEQILTERGYAPVLEQEIRKFGLGSPTNIDLPYEYAGTIPSKELKKRMANLGVITQEAGEAYYVGDQVLFAIGQGLLSVTPLQMTVAYSAIANSGRVYEPRVAVSLLAPGTVDARPGFADLTTTQVVKNLVPISPKRRIEMTERIREPIVKGMARAITGPGVTFDYYHKTTGENLFNNYNYAALPIAGKTGTVQGLNNLPWNDSSAFGAYSLDSNHPYTIFAYLEKSGYGSQAAAPVVKCIFTALNGGYKYDVVLPADPLDKASNIVAQPVRLRNPLCLVSGASDVRE</sequence>
<keyword evidence="7 10" id="KW-1133">Transmembrane helix</keyword>
<dbReference type="Gene3D" id="3.90.1310.10">
    <property type="entry name" value="Penicillin-binding protein 2a (Domain 2)"/>
    <property type="match status" value="1"/>
</dbReference>
<dbReference type="AlphaFoldDB" id="A0A6J6U693"/>
<dbReference type="InterPro" id="IPR036138">
    <property type="entry name" value="PBP_dimer_sf"/>
</dbReference>
<evidence type="ECO:0000256" key="1">
    <source>
        <dbReference type="ARBA" id="ARBA00004167"/>
    </source>
</evidence>
<evidence type="ECO:0000256" key="8">
    <source>
        <dbReference type="ARBA" id="ARBA00023136"/>
    </source>
</evidence>
<feature type="domain" description="Penicillin-binding protein transpeptidase" evidence="11">
    <location>
        <begin position="293"/>
        <end position="679"/>
    </location>
</feature>
<keyword evidence="5" id="KW-0133">Cell shape</keyword>
<evidence type="ECO:0000313" key="14">
    <source>
        <dbReference type="EMBL" id="CAB4754554.1"/>
    </source>
</evidence>
<dbReference type="Gene3D" id="3.40.710.10">
    <property type="entry name" value="DD-peptidase/beta-lactamase superfamily"/>
    <property type="match status" value="1"/>
</dbReference>
<keyword evidence="3" id="KW-1003">Cell membrane</keyword>
<dbReference type="SUPFAM" id="SSF56519">
    <property type="entry name" value="Penicillin binding protein dimerisation domain"/>
    <property type="match status" value="1"/>
</dbReference>
<feature type="domain" description="Penicillin-binding protein dimerisation" evidence="12">
    <location>
        <begin position="58"/>
        <end position="227"/>
    </location>
</feature>
<comment type="subcellular location">
    <subcellularLocation>
        <location evidence="2">Cell membrane</location>
    </subcellularLocation>
    <subcellularLocation>
        <location evidence="1">Membrane</location>
        <topology evidence="1">Single-pass membrane protein</topology>
    </subcellularLocation>
</comment>
<evidence type="ECO:0000256" key="6">
    <source>
        <dbReference type="ARBA" id="ARBA00022984"/>
    </source>
</evidence>
<reference evidence="14" key="1">
    <citation type="submission" date="2020-05" db="EMBL/GenBank/DDBJ databases">
        <authorList>
            <person name="Chiriac C."/>
            <person name="Salcher M."/>
            <person name="Ghai R."/>
            <person name="Kavagutti S V."/>
        </authorList>
    </citation>
    <scope>NUCLEOTIDE SEQUENCE</scope>
</reference>
<proteinExistence type="predicted"/>
<keyword evidence="4 10" id="KW-0812">Transmembrane</keyword>
<keyword evidence="9" id="KW-0961">Cell wall biogenesis/degradation</keyword>